<dbReference type="AlphaFoldDB" id="A0A5B8RGU1"/>
<feature type="compositionally biased region" description="Basic residues" evidence="1">
    <location>
        <begin position="64"/>
        <end position="74"/>
    </location>
</feature>
<dbReference type="EMBL" id="MN079387">
    <property type="protein sequence ID" value="QEA07816.1"/>
    <property type="molecule type" value="Genomic_DNA"/>
</dbReference>
<name>A0A5B8RGU1_9ZZZZ</name>
<protein>
    <submittedName>
        <fullName evidence="2">Uncharacterized protein</fullName>
    </submittedName>
</protein>
<proteinExistence type="predicted"/>
<feature type="compositionally biased region" description="Basic residues" evidence="1">
    <location>
        <begin position="114"/>
        <end position="133"/>
    </location>
</feature>
<evidence type="ECO:0000256" key="1">
    <source>
        <dbReference type="SAM" id="MobiDB-lite"/>
    </source>
</evidence>
<gene>
    <name evidence="2" type="ORF">KBTEX_04181</name>
</gene>
<evidence type="ECO:0000313" key="2">
    <source>
        <dbReference type="EMBL" id="QEA07816.1"/>
    </source>
</evidence>
<accession>A0A5B8RGU1</accession>
<reference evidence="2" key="1">
    <citation type="submission" date="2019-06" db="EMBL/GenBank/DDBJ databases">
        <authorList>
            <person name="Murdoch R.W."/>
            <person name="Fathepure B."/>
        </authorList>
    </citation>
    <scope>NUCLEOTIDE SEQUENCE</scope>
</reference>
<feature type="compositionally biased region" description="Basic and acidic residues" evidence="1">
    <location>
        <begin position="19"/>
        <end position="36"/>
    </location>
</feature>
<organism evidence="2">
    <name type="scientific">uncultured organism</name>
    <dbReference type="NCBI Taxonomy" id="155900"/>
    <lineage>
        <taxon>unclassified sequences</taxon>
        <taxon>environmental samples</taxon>
    </lineage>
</organism>
<feature type="compositionally biased region" description="Basic residues" evidence="1">
    <location>
        <begin position="198"/>
        <end position="213"/>
    </location>
</feature>
<feature type="region of interest" description="Disordered" evidence="1">
    <location>
        <begin position="1"/>
        <end position="213"/>
    </location>
</feature>
<sequence length="213" mass="22918">MNFLSFPHLGTTSPHPSPRVRDARSSPARTRPDRPGRRGGLRPATPGPAPAGGPARCAIGGAPGRRHGTGRRGGARALRAGDTRRHKAGRGQHGPARPRQPRRLDRPALYGNVHGRRGPRGRVHRLAVRHTRVGHGAGDLRAPAPARGGLDRHQRLPAPASAVLSATAPGPAGGTQEVRDGPSRGRRPLRGGRDPGRRLRQRRHRRDPGRRRH</sequence>